<comment type="caution">
    <text evidence="4">The sequence shown here is derived from an EMBL/GenBank/DDBJ whole genome shotgun (WGS) entry which is preliminary data.</text>
</comment>
<organism evidence="4 5">
    <name type="scientific">Mucor saturninus</name>
    <dbReference type="NCBI Taxonomy" id="64648"/>
    <lineage>
        <taxon>Eukaryota</taxon>
        <taxon>Fungi</taxon>
        <taxon>Fungi incertae sedis</taxon>
        <taxon>Mucoromycota</taxon>
        <taxon>Mucoromycotina</taxon>
        <taxon>Mucoromycetes</taxon>
        <taxon>Mucorales</taxon>
        <taxon>Mucorineae</taxon>
        <taxon>Mucoraceae</taxon>
        <taxon>Mucor</taxon>
    </lineage>
</organism>
<dbReference type="InterPro" id="IPR011059">
    <property type="entry name" value="Metal-dep_hydrolase_composite"/>
</dbReference>
<dbReference type="PANTHER" id="PTHR43668">
    <property type="entry name" value="ALLANTOINASE"/>
    <property type="match status" value="1"/>
</dbReference>
<dbReference type="PANTHER" id="PTHR43668:SF5">
    <property type="entry name" value="AMIDOHYDROLASE 3 DOMAIN-CONTAINING PROTEIN"/>
    <property type="match status" value="1"/>
</dbReference>
<dbReference type="InterPro" id="IPR006680">
    <property type="entry name" value="Amidohydro-rel"/>
</dbReference>
<dbReference type="Gene3D" id="3.20.20.140">
    <property type="entry name" value="Metal-dependent hydrolases"/>
    <property type="match status" value="2"/>
</dbReference>
<gene>
    <name evidence="4" type="ORF">INT47_009393</name>
</gene>
<dbReference type="Pfam" id="PF01979">
    <property type="entry name" value="Amidohydro_1"/>
    <property type="match status" value="1"/>
</dbReference>
<feature type="transmembrane region" description="Helical" evidence="2">
    <location>
        <begin position="52"/>
        <end position="74"/>
    </location>
</feature>
<dbReference type="InterPro" id="IPR032466">
    <property type="entry name" value="Metal_Hydrolase"/>
</dbReference>
<dbReference type="SUPFAM" id="SSF51556">
    <property type="entry name" value="Metallo-dependent hydrolases"/>
    <property type="match status" value="1"/>
</dbReference>
<sequence length="959" mass="104416">MSIRSGYESIPNPAETEPILNTPSSATQEEQIPFLQRVKQFDYRSYYHKHGLSAIVISCMLLFIFLLLGLATFLPSIHHRSSKVGLFQPPIHPGISSFSLQEGLTKCREFNKPMIANINDSKRSSNPRAPKDIQPILLRNAVVWDGQGEILDNVDILMTNGVINEVKRNIQAPAGTKIIDVGGHIVSPGLVDMHTHLGVGSWPSLSGTNDINEASSPATPYVRTIDAFNPSDKAIRIVASGGITTVLVLPGSSNSIGGEAYAFKLRPMDTLSNQDMLVQTGIDEKKEQKWRYMKMACGENPKNNYGHRNTMPSTRLGEAYVFRQAFAQAQALIRSQEDWCSTAENLVQFGQHDNNAHLDSAFPHDIEYESLTALLRGHVKLNIHCYETHDIEAMVRHSLEFNFNISAFHHALEAYRIPSILKRAKNNITIATFADHWGYKKEAFGASPHAPKLLFEAGIPVALKSDHPVLNSQHMAFEAAKATHYGLPAQEAFKAITSVPAQALGLGHRVGSLRVGYDADVVIWDRSPLELGAAPLQVFVDGLPLFDEKAIVPVTTNHEQKMSGLVQTVQKSRNLPKHGSKNLILTNIGASFLSGNQEALSMMIKDGHIICTDDCANVMNKEDYDTIDIQGGFVLPGLIAVGSKLGLVEIPSEGSTGDGIAPSISSHNPKEIIEAVDGLKLGGKKLEEAHKGGVLTTISTPISRNIVIGLSAAFKTSAQSILEYGSIISPAAALHFQIGNSVKSANFPTVSSQIAFLRQIFTDNIREDNLYGKAGRGEIPIIVMVNNKDEIASLIIMKEKLIPNARMAIMGGAEAHLLAPQLANAKISVILRPHLCTPDSFDSSHCLTGAPLTNGTAAHILFHHGVKIGLGVSNDGWARNLAWDAGWLSATSPSEEYAISEMEAIKFVTTNLQEIFGLDDPQDLQINGQDFVVWSGSPMDMQSRPVFTYTKGKGISYLV</sequence>
<evidence type="ECO:0000313" key="5">
    <source>
        <dbReference type="Proteomes" id="UP000603453"/>
    </source>
</evidence>
<feature type="domain" description="Amidohydrolase-related" evidence="3">
    <location>
        <begin position="185"/>
        <end position="528"/>
    </location>
</feature>
<dbReference type="GO" id="GO:0005737">
    <property type="term" value="C:cytoplasm"/>
    <property type="evidence" value="ECO:0007669"/>
    <property type="project" value="TreeGrafter"/>
</dbReference>
<name>A0A8H7UZD4_9FUNG</name>
<evidence type="ECO:0000259" key="3">
    <source>
        <dbReference type="Pfam" id="PF01979"/>
    </source>
</evidence>
<proteinExistence type="predicted"/>
<keyword evidence="2" id="KW-0472">Membrane</keyword>
<dbReference type="GO" id="GO:0006145">
    <property type="term" value="P:purine nucleobase catabolic process"/>
    <property type="evidence" value="ECO:0007669"/>
    <property type="project" value="TreeGrafter"/>
</dbReference>
<dbReference type="Proteomes" id="UP000603453">
    <property type="component" value="Unassembled WGS sequence"/>
</dbReference>
<evidence type="ECO:0000313" key="4">
    <source>
        <dbReference type="EMBL" id="KAG2204351.1"/>
    </source>
</evidence>
<protein>
    <recommendedName>
        <fullName evidence="3">Amidohydrolase-related domain-containing protein</fullName>
    </recommendedName>
</protein>
<dbReference type="InterPro" id="IPR050138">
    <property type="entry name" value="DHOase/Allantoinase_Hydrolase"/>
</dbReference>
<keyword evidence="2" id="KW-0812">Transmembrane</keyword>
<dbReference type="SUPFAM" id="SSF51338">
    <property type="entry name" value="Composite domain of metallo-dependent hydrolases"/>
    <property type="match status" value="2"/>
</dbReference>
<accession>A0A8H7UZD4</accession>
<dbReference type="AlphaFoldDB" id="A0A8H7UZD4"/>
<evidence type="ECO:0000256" key="1">
    <source>
        <dbReference type="SAM" id="MobiDB-lite"/>
    </source>
</evidence>
<dbReference type="EMBL" id="JAEPRD010000045">
    <property type="protein sequence ID" value="KAG2204351.1"/>
    <property type="molecule type" value="Genomic_DNA"/>
</dbReference>
<keyword evidence="2" id="KW-1133">Transmembrane helix</keyword>
<dbReference type="Gene3D" id="2.30.40.10">
    <property type="entry name" value="Urease, subunit C, domain 1"/>
    <property type="match status" value="1"/>
</dbReference>
<keyword evidence="5" id="KW-1185">Reference proteome</keyword>
<evidence type="ECO:0000256" key="2">
    <source>
        <dbReference type="SAM" id="Phobius"/>
    </source>
</evidence>
<feature type="region of interest" description="Disordered" evidence="1">
    <location>
        <begin position="1"/>
        <end position="27"/>
    </location>
</feature>
<reference evidence="4" key="1">
    <citation type="submission" date="2020-12" db="EMBL/GenBank/DDBJ databases">
        <title>Metabolic potential, ecology and presence of endohyphal bacteria is reflected in genomic diversity of Mucoromycotina.</title>
        <authorList>
            <person name="Muszewska A."/>
            <person name="Okrasinska A."/>
            <person name="Steczkiewicz K."/>
            <person name="Drgas O."/>
            <person name="Orlowska M."/>
            <person name="Perlinska-Lenart U."/>
            <person name="Aleksandrzak-Piekarczyk T."/>
            <person name="Szatraj K."/>
            <person name="Zielenkiewicz U."/>
            <person name="Pilsyk S."/>
            <person name="Malc E."/>
            <person name="Mieczkowski P."/>
            <person name="Kruszewska J.S."/>
            <person name="Biernat P."/>
            <person name="Pawlowska J."/>
        </authorList>
    </citation>
    <scope>NUCLEOTIDE SEQUENCE</scope>
    <source>
        <strain evidence="4">WA0000017839</strain>
    </source>
</reference>
<dbReference type="GO" id="GO:0004038">
    <property type="term" value="F:allantoinase activity"/>
    <property type="evidence" value="ECO:0007669"/>
    <property type="project" value="TreeGrafter"/>
</dbReference>
<dbReference type="OrthoDB" id="10258955at2759"/>